<dbReference type="CDD" id="cd22191">
    <property type="entry name" value="DPBB_RlpA_EXP_N-like"/>
    <property type="match status" value="1"/>
</dbReference>
<name>A0A6A6HHD3_VIRVR</name>
<protein>
    <recommendedName>
        <fullName evidence="6">RlpA-like protein double-psi beta-barrel domain-containing protein</fullName>
    </recommendedName>
</protein>
<keyword evidence="5" id="KW-1185">Reference proteome</keyword>
<evidence type="ECO:0000313" key="4">
    <source>
        <dbReference type="EMBL" id="KAF2236953.1"/>
    </source>
</evidence>
<dbReference type="Proteomes" id="UP000800092">
    <property type="component" value="Unassembled WGS sequence"/>
</dbReference>
<evidence type="ECO:0000313" key="5">
    <source>
        <dbReference type="Proteomes" id="UP000800092"/>
    </source>
</evidence>
<organism evidence="4 5">
    <name type="scientific">Viridothelium virens</name>
    <name type="common">Speckled blister lichen</name>
    <name type="synonym">Trypethelium virens</name>
    <dbReference type="NCBI Taxonomy" id="1048519"/>
    <lineage>
        <taxon>Eukaryota</taxon>
        <taxon>Fungi</taxon>
        <taxon>Dikarya</taxon>
        <taxon>Ascomycota</taxon>
        <taxon>Pezizomycotina</taxon>
        <taxon>Dothideomycetes</taxon>
        <taxon>Dothideomycetes incertae sedis</taxon>
        <taxon>Trypetheliales</taxon>
        <taxon>Trypetheliaceae</taxon>
        <taxon>Viridothelium</taxon>
    </lineage>
</organism>
<dbReference type="OrthoDB" id="623670at2759"/>
<dbReference type="AlphaFoldDB" id="A0A6A6HHD3"/>
<feature type="transmembrane region" description="Helical" evidence="3">
    <location>
        <begin position="52"/>
        <end position="76"/>
    </location>
</feature>
<dbReference type="PANTHER" id="PTHR31836:SF27">
    <property type="entry name" value="RLPA-LIKE PROTEIN DOUBLE-PSI BETA-BARREL DOMAIN-CONTAINING PROTEIN"/>
    <property type="match status" value="1"/>
</dbReference>
<dbReference type="SUPFAM" id="SSF50685">
    <property type="entry name" value="Barwin-like endoglucanases"/>
    <property type="match status" value="1"/>
</dbReference>
<evidence type="ECO:0008006" key="6">
    <source>
        <dbReference type="Google" id="ProtNLM"/>
    </source>
</evidence>
<proteinExistence type="predicted"/>
<accession>A0A6A6HHD3</accession>
<sequence>MEAPTKVEAPTQHQVPEWETQGAPQQSKSISDRFHNLLPPHKRYIGLRRRTFLIFLLFVLFALIGLIIGLAVGLTVGRKSGTQNLPLPTNDQNFTGDLTYYGVGLGACGITYSDNDEVVSISHFVFDAEQGGASDPNSNPLCGRMIRAERYYSEIGERRSVDLKVGDRCVGCQPTDLDTSTAVFSKLAPIASGRVDVTWAWLGPEPTAS</sequence>
<dbReference type="InterPro" id="IPR051477">
    <property type="entry name" value="Expansin_CellWall"/>
</dbReference>
<evidence type="ECO:0000256" key="3">
    <source>
        <dbReference type="SAM" id="Phobius"/>
    </source>
</evidence>
<reference evidence="4" key="1">
    <citation type="journal article" date="2020" name="Stud. Mycol.">
        <title>101 Dothideomycetes genomes: a test case for predicting lifestyles and emergence of pathogens.</title>
        <authorList>
            <person name="Haridas S."/>
            <person name="Albert R."/>
            <person name="Binder M."/>
            <person name="Bloem J."/>
            <person name="Labutti K."/>
            <person name="Salamov A."/>
            <person name="Andreopoulos B."/>
            <person name="Baker S."/>
            <person name="Barry K."/>
            <person name="Bills G."/>
            <person name="Bluhm B."/>
            <person name="Cannon C."/>
            <person name="Castanera R."/>
            <person name="Culley D."/>
            <person name="Daum C."/>
            <person name="Ezra D."/>
            <person name="Gonzalez J."/>
            <person name="Henrissat B."/>
            <person name="Kuo A."/>
            <person name="Liang C."/>
            <person name="Lipzen A."/>
            <person name="Lutzoni F."/>
            <person name="Magnuson J."/>
            <person name="Mondo S."/>
            <person name="Nolan M."/>
            <person name="Ohm R."/>
            <person name="Pangilinan J."/>
            <person name="Park H.-J."/>
            <person name="Ramirez L."/>
            <person name="Alfaro M."/>
            <person name="Sun H."/>
            <person name="Tritt A."/>
            <person name="Yoshinaga Y."/>
            <person name="Zwiers L.-H."/>
            <person name="Turgeon B."/>
            <person name="Goodwin S."/>
            <person name="Spatafora J."/>
            <person name="Crous P."/>
            <person name="Grigoriev I."/>
        </authorList>
    </citation>
    <scope>NUCLEOTIDE SEQUENCE</scope>
    <source>
        <strain evidence="4">Tuck. ex Michener</strain>
    </source>
</reference>
<keyword evidence="3" id="KW-0472">Membrane</keyword>
<feature type="region of interest" description="Disordered" evidence="2">
    <location>
        <begin position="1"/>
        <end position="28"/>
    </location>
</feature>
<keyword evidence="3" id="KW-1133">Transmembrane helix</keyword>
<gene>
    <name evidence="4" type="ORF">EV356DRAFT_530465</name>
</gene>
<evidence type="ECO:0000256" key="1">
    <source>
        <dbReference type="ARBA" id="ARBA00022729"/>
    </source>
</evidence>
<dbReference type="PANTHER" id="PTHR31836">
    <property type="match status" value="1"/>
</dbReference>
<keyword evidence="1" id="KW-0732">Signal</keyword>
<dbReference type="Gene3D" id="2.40.40.10">
    <property type="entry name" value="RlpA-like domain"/>
    <property type="match status" value="1"/>
</dbReference>
<dbReference type="InterPro" id="IPR036908">
    <property type="entry name" value="RlpA-like_sf"/>
</dbReference>
<dbReference type="EMBL" id="ML991782">
    <property type="protein sequence ID" value="KAF2236953.1"/>
    <property type="molecule type" value="Genomic_DNA"/>
</dbReference>
<keyword evidence="3" id="KW-0812">Transmembrane</keyword>
<evidence type="ECO:0000256" key="2">
    <source>
        <dbReference type="SAM" id="MobiDB-lite"/>
    </source>
</evidence>